<evidence type="ECO:0000313" key="3">
    <source>
        <dbReference type="Proteomes" id="UP000822688"/>
    </source>
</evidence>
<gene>
    <name evidence="2" type="ORF">KC19_6G109000</name>
</gene>
<protein>
    <submittedName>
        <fullName evidence="2">Uncharacterized protein</fullName>
    </submittedName>
</protein>
<dbReference type="EMBL" id="CM026427">
    <property type="protein sequence ID" value="KAG0569698.1"/>
    <property type="molecule type" value="Genomic_DNA"/>
</dbReference>
<name>A0A8T0HGP7_CERPU</name>
<organism evidence="2 3">
    <name type="scientific">Ceratodon purpureus</name>
    <name type="common">Fire moss</name>
    <name type="synonym">Dicranum purpureum</name>
    <dbReference type="NCBI Taxonomy" id="3225"/>
    <lineage>
        <taxon>Eukaryota</taxon>
        <taxon>Viridiplantae</taxon>
        <taxon>Streptophyta</taxon>
        <taxon>Embryophyta</taxon>
        <taxon>Bryophyta</taxon>
        <taxon>Bryophytina</taxon>
        <taxon>Bryopsida</taxon>
        <taxon>Dicranidae</taxon>
        <taxon>Pseudoditrichales</taxon>
        <taxon>Ditrichaceae</taxon>
        <taxon>Ceratodon</taxon>
    </lineage>
</organism>
<proteinExistence type="predicted"/>
<reference evidence="2 3" key="1">
    <citation type="submission" date="2020-06" db="EMBL/GenBank/DDBJ databases">
        <title>WGS assembly of Ceratodon purpureus strain R40.</title>
        <authorList>
            <person name="Carey S.B."/>
            <person name="Jenkins J."/>
            <person name="Shu S."/>
            <person name="Lovell J.T."/>
            <person name="Sreedasyam A."/>
            <person name="Maumus F."/>
            <person name="Tiley G.P."/>
            <person name="Fernandez-Pozo N."/>
            <person name="Barry K."/>
            <person name="Chen C."/>
            <person name="Wang M."/>
            <person name="Lipzen A."/>
            <person name="Daum C."/>
            <person name="Saski C.A."/>
            <person name="Payton A.C."/>
            <person name="Mcbreen J.C."/>
            <person name="Conrad R.E."/>
            <person name="Kollar L.M."/>
            <person name="Olsson S."/>
            <person name="Huttunen S."/>
            <person name="Landis J.B."/>
            <person name="Wickett N.J."/>
            <person name="Johnson M.G."/>
            <person name="Rensing S.A."/>
            <person name="Grimwood J."/>
            <person name="Schmutz J."/>
            <person name="Mcdaniel S.F."/>
        </authorList>
    </citation>
    <scope>NUCLEOTIDE SEQUENCE [LARGE SCALE GENOMIC DNA]</scope>
    <source>
        <strain evidence="2 3">R40</strain>
    </source>
</reference>
<sequence>MCSGDGMAQAECSLNVDRCGKLKPGASKWKCSHVAADFVVASLQRWGSGGYMPGRGRILRSQASGRSGDAVPGPPLERPLRSATTAPRRRSTTSTTTSTIREAGAVQIPRRSRSSPVPIDLPALIISGTVHSS</sequence>
<evidence type="ECO:0000313" key="2">
    <source>
        <dbReference type="EMBL" id="KAG0569698.1"/>
    </source>
</evidence>
<feature type="region of interest" description="Disordered" evidence="1">
    <location>
        <begin position="55"/>
        <end position="117"/>
    </location>
</feature>
<accession>A0A8T0HGP7</accession>
<dbReference type="AlphaFoldDB" id="A0A8T0HGP7"/>
<evidence type="ECO:0000256" key="1">
    <source>
        <dbReference type="SAM" id="MobiDB-lite"/>
    </source>
</evidence>
<dbReference type="Proteomes" id="UP000822688">
    <property type="component" value="Chromosome 6"/>
</dbReference>
<keyword evidence="3" id="KW-1185">Reference proteome</keyword>
<feature type="compositionally biased region" description="Low complexity" evidence="1">
    <location>
        <begin position="81"/>
        <end position="99"/>
    </location>
</feature>
<comment type="caution">
    <text evidence="2">The sequence shown here is derived from an EMBL/GenBank/DDBJ whole genome shotgun (WGS) entry which is preliminary data.</text>
</comment>